<keyword evidence="4" id="KW-1185">Reference proteome</keyword>
<dbReference type="PANTHER" id="PTHR12250">
    <property type="entry name" value="PHOSPHATIDYLINOSITOL GLYCAN, CLASS N"/>
    <property type="match status" value="1"/>
</dbReference>
<proteinExistence type="inferred from homology"/>
<evidence type="ECO:0000313" key="4">
    <source>
        <dbReference type="Proteomes" id="UP001190700"/>
    </source>
</evidence>
<organism evidence="3 4">
    <name type="scientific">Cymbomonas tetramitiformis</name>
    <dbReference type="NCBI Taxonomy" id="36881"/>
    <lineage>
        <taxon>Eukaryota</taxon>
        <taxon>Viridiplantae</taxon>
        <taxon>Chlorophyta</taxon>
        <taxon>Pyramimonadophyceae</taxon>
        <taxon>Pyramimonadales</taxon>
        <taxon>Pyramimonadaceae</taxon>
        <taxon>Cymbomonas</taxon>
    </lineage>
</organism>
<evidence type="ECO:0000313" key="3">
    <source>
        <dbReference type="EMBL" id="KAK3242656.1"/>
    </source>
</evidence>
<dbReference type="PANTHER" id="PTHR12250:SF0">
    <property type="entry name" value="GPI ETHANOLAMINE PHOSPHATE TRANSFERASE 1"/>
    <property type="match status" value="1"/>
</dbReference>
<dbReference type="EC" id="2.-.-.-" evidence="1"/>
<comment type="similarity">
    <text evidence="1">Belongs to the PIGG/PIGN/PIGO family. PIGN subfamily.</text>
</comment>
<dbReference type="Proteomes" id="UP001190700">
    <property type="component" value="Unassembled WGS sequence"/>
</dbReference>
<feature type="transmembrane region" description="Helical" evidence="1">
    <location>
        <begin position="187"/>
        <end position="206"/>
    </location>
</feature>
<dbReference type="EMBL" id="LGRX02033143">
    <property type="protein sequence ID" value="KAK3242656.1"/>
    <property type="molecule type" value="Genomic_DNA"/>
</dbReference>
<comment type="pathway">
    <text evidence="1">Glycolipid biosynthesis; glycosylphosphatidylinositol-anchor biosynthesis.</text>
</comment>
<keyword evidence="1" id="KW-0808">Transferase</keyword>
<dbReference type="GO" id="GO:0006506">
    <property type="term" value="P:GPI anchor biosynthetic process"/>
    <property type="evidence" value="ECO:0007669"/>
    <property type="project" value="UniProtKB-KW"/>
</dbReference>
<feature type="transmembrane region" description="Helical" evidence="1">
    <location>
        <begin position="293"/>
        <end position="312"/>
    </location>
</feature>
<keyword evidence="1" id="KW-0812">Transmembrane</keyword>
<comment type="function">
    <text evidence="1">Ethanolamine phosphate transferase involved in glycosylphosphatidylinositol-anchor biosynthesis. Transfers ethanolamine phosphate to the first alpha-1,4-linked mannose of the glycosylphosphatidylinositol precursor of GPI-anchor.</text>
</comment>
<keyword evidence="1" id="KW-0256">Endoplasmic reticulum</keyword>
<feature type="transmembrane region" description="Helical" evidence="1">
    <location>
        <begin position="261"/>
        <end position="287"/>
    </location>
</feature>
<dbReference type="AlphaFoldDB" id="A0AAE0BTS6"/>
<evidence type="ECO:0000256" key="1">
    <source>
        <dbReference type="RuleBase" id="RU367138"/>
    </source>
</evidence>
<dbReference type="GO" id="GO:0051377">
    <property type="term" value="F:mannose-ethanolamine phosphotransferase activity"/>
    <property type="evidence" value="ECO:0007669"/>
    <property type="project" value="UniProtKB-UniRule"/>
</dbReference>
<keyword evidence="1" id="KW-0337">GPI-anchor biosynthesis</keyword>
<reference evidence="3 4" key="1">
    <citation type="journal article" date="2015" name="Genome Biol. Evol.">
        <title>Comparative Genomics of a Bacterivorous Green Alga Reveals Evolutionary Causalities and Consequences of Phago-Mixotrophic Mode of Nutrition.</title>
        <authorList>
            <person name="Burns J.A."/>
            <person name="Paasch A."/>
            <person name="Narechania A."/>
            <person name="Kim E."/>
        </authorList>
    </citation>
    <scope>NUCLEOTIDE SEQUENCE [LARGE SCALE GENOMIC DNA]</scope>
    <source>
        <strain evidence="3 4">PLY_AMNH</strain>
    </source>
</reference>
<dbReference type="Pfam" id="PF04987">
    <property type="entry name" value="PigN"/>
    <property type="match status" value="1"/>
</dbReference>
<name>A0AAE0BTS6_9CHLO</name>
<sequence length="332" mass="36135">MVKVWTGVGVYRFEWRPFSWGTAGLGEGLGLDKGMRSALHRGHALLGVQLILVATAAFLAYDTTRLWKARLGLPLSHQLATWAAAIGGLALPLASPPHYLLRLLSIFLGTVPAYVLFSIAYEPLFLAVFGGALLAWLLAEANLAGGSAGLARGPAPPSTSALAKEPLPSSPDAQAHRHTLQWADARLALAYLTFNNVAFFGTGNFASIASFELSSVYRFTVQFNPFVMGALLMIKLFIPLLLVACAFSAVLRLLRRPRFGIYLIVLLLSDVMSIHFFFMVCGVGSWMEIGNSLSRFGILNSQVLVVLLLFALSHIYTWDLTYDGEAFLTKLL</sequence>
<comment type="subcellular location">
    <subcellularLocation>
        <location evidence="1">Endoplasmic reticulum membrane</location>
        <topology evidence="1">Multi-pass membrane protein</topology>
    </subcellularLocation>
</comment>
<dbReference type="InterPro" id="IPR007070">
    <property type="entry name" value="GPI_EtnP_transferase_1"/>
</dbReference>
<comment type="caution">
    <text evidence="3">The sequence shown here is derived from an EMBL/GenBank/DDBJ whole genome shotgun (WGS) entry which is preliminary data.</text>
</comment>
<keyword evidence="1" id="KW-1133">Transmembrane helix</keyword>
<comment type="caution">
    <text evidence="1">Lacks conserved residue(s) required for the propagation of feature annotation.</text>
</comment>
<dbReference type="InterPro" id="IPR017852">
    <property type="entry name" value="GPI_EtnP_transferase_1_C"/>
</dbReference>
<protein>
    <recommendedName>
        <fullName evidence="1">GPI ethanolamine phosphate transferase 1</fullName>
        <ecNumber evidence="1">2.-.-.-</ecNumber>
    </recommendedName>
</protein>
<evidence type="ECO:0000259" key="2">
    <source>
        <dbReference type="Pfam" id="PF04987"/>
    </source>
</evidence>
<accession>A0AAE0BTS6</accession>
<feature type="transmembrane region" description="Helical" evidence="1">
    <location>
        <begin position="123"/>
        <end position="143"/>
    </location>
</feature>
<feature type="domain" description="GPI ethanolamine phosphate transferase 1 C-terminal" evidence="2">
    <location>
        <begin position="40"/>
        <end position="285"/>
    </location>
</feature>
<feature type="transmembrane region" description="Helical" evidence="1">
    <location>
        <begin position="43"/>
        <end position="61"/>
    </location>
</feature>
<gene>
    <name evidence="3" type="ORF">CYMTET_47662</name>
</gene>
<keyword evidence="1" id="KW-0472">Membrane</keyword>
<dbReference type="GO" id="GO:0005789">
    <property type="term" value="C:endoplasmic reticulum membrane"/>
    <property type="evidence" value="ECO:0007669"/>
    <property type="project" value="UniProtKB-SubCell"/>
</dbReference>
<feature type="transmembrane region" description="Helical" evidence="1">
    <location>
        <begin position="73"/>
        <end position="92"/>
    </location>
</feature>
<feature type="transmembrane region" description="Helical" evidence="1">
    <location>
        <begin position="226"/>
        <end position="254"/>
    </location>
</feature>